<dbReference type="PANTHER" id="PTHR31234">
    <property type="entry name" value="LATE EMBRYOGENESIS ABUNDANT (LEA) HYDROXYPROLINE-RICH GLYCOPROTEIN FAMILY"/>
    <property type="match status" value="1"/>
</dbReference>
<name>A0AAP0GPI9_9ASTR</name>
<dbReference type="GO" id="GO:0005886">
    <property type="term" value="C:plasma membrane"/>
    <property type="evidence" value="ECO:0007669"/>
    <property type="project" value="TreeGrafter"/>
</dbReference>
<accession>A0AAP0GPI9</accession>
<comment type="caution">
    <text evidence="7">The sequence shown here is derived from an EMBL/GenBank/DDBJ whole genome shotgun (WGS) entry which is preliminary data.</text>
</comment>
<feature type="domain" description="Late embryogenesis abundant protein LEA-2 subgroup" evidence="6">
    <location>
        <begin position="106"/>
        <end position="207"/>
    </location>
</feature>
<dbReference type="AlphaFoldDB" id="A0AAP0GPI9"/>
<gene>
    <name evidence="7" type="ORF">SSX86_025829</name>
</gene>
<dbReference type="EMBL" id="JBCNJP010000025">
    <property type="protein sequence ID" value="KAK9054750.1"/>
    <property type="molecule type" value="Genomic_DNA"/>
</dbReference>
<evidence type="ECO:0000313" key="8">
    <source>
        <dbReference type="Proteomes" id="UP001408789"/>
    </source>
</evidence>
<keyword evidence="8" id="KW-1185">Reference proteome</keyword>
<dbReference type="InterPro" id="IPR044839">
    <property type="entry name" value="NDR1-like"/>
</dbReference>
<protein>
    <recommendedName>
        <fullName evidence="6">Late embryogenesis abundant protein LEA-2 subgroup domain-containing protein</fullName>
    </recommendedName>
</protein>
<dbReference type="Proteomes" id="UP001408789">
    <property type="component" value="Unassembled WGS sequence"/>
</dbReference>
<evidence type="ECO:0000256" key="5">
    <source>
        <dbReference type="SAM" id="Phobius"/>
    </source>
</evidence>
<evidence type="ECO:0000256" key="1">
    <source>
        <dbReference type="ARBA" id="ARBA00004167"/>
    </source>
</evidence>
<evidence type="ECO:0000256" key="3">
    <source>
        <dbReference type="ARBA" id="ARBA00022989"/>
    </source>
</evidence>
<comment type="subcellular location">
    <subcellularLocation>
        <location evidence="1">Membrane</location>
        <topology evidence="1">Single-pass membrane protein</topology>
    </subcellularLocation>
</comment>
<reference evidence="7 8" key="1">
    <citation type="submission" date="2024-04" db="EMBL/GenBank/DDBJ databases">
        <title>The reference genome of an endangered Asteraceae, Deinandra increscens subsp. villosa, native to the Central Coast of California.</title>
        <authorList>
            <person name="Guilliams M."/>
            <person name="Hasenstab-Lehman K."/>
            <person name="Meyer R."/>
            <person name="Mcevoy S."/>
        </authorList>
    </citation>
    <scope>NUCLEOTIDE SEQUENCE [LARGE SCALE GENOMIC DNA]</scope>
    <source>
        <tissue evidence="7">Leaf</tissue>
    </source>
</reference>
<evidence type="ECO:0000256" key="2">
    <source>
        <dbReference type="ARBA" id="ARBA00022692"/>
    </source>
</evidence>
<dbReference type="Pfam" id="PF03168">
    <property type="entry name" value="LEA_2"/>
    <property type="match status" value="1"/>
</dbReference>
<keyword evidence="4 5" id="KW-0472">Membrane</keyword>
<proteinExistence type="predicted"/>
<dbReference type="Gene3D" id="2.60.40.1820">
    <property type="match status" value="1"/>
</dbReference>
<dbReference type="GO" id="GO:0098542">
    <property type="term" value="P:defense response to other organism"/>
    <property type="evidence" value="ECO:0007669"/>
    <property type="project" value="InterPro"/>
</dbReference>
<evidence type="ECO:0000259" key="6">
    <source>
        <dbReference type="Pfam" id="PF03168"/>
    </source>
</evidence>
<organism evidence="7 8">
    <name type="scientific">Deinandra increscens subsp. villosa</name>
    <dbReference type="NCBI Taxonomy" id="3103831"/>
    <lineage>
        <taxon>Eukaryota</taxon>
        <taxon>Viridiplantae</taxon>
        <taxon>Streptophyta</taxon>
        <taxon>Embryophyta</taxon>
        <taxon>Tracheophyta</taxon>
        <taxon>Spermatophyta</taxon>
        <taxon>Magnoliopsida</taxon>
        <taxon>eudicotyledons</taxon>
        <taxon>Gunneridae</taxon>
        <taxon>Pentapetalae</taxon>
        <taxon>asterids</taxon>
        <taxon>campanulids</taxon>
        <taxon>Asterales</taxon>
        <taxon>Asteraceae</taxon>
        <taxon>Asteroideae</taxon>
        <taxon>Heliantheae alliance</taxon>
        <taxon>Madieae</taxon>
        <taxon>Madiinae</taxon>
        <taxon>Deinandra</taxon>
    </lineage>
</organism>
<sequence>MAEKIYPPSKPTGNLPFPATKPHLYNHSRPVYRPHPHRTRRTFFCCSCCLCITFTVTLLIVIAAAAGGAAYVVYRPHRPTFSVSSLHVSQFNLTSSNKLSTKFNFTVTVRNPNDKIALFYDPVSVSFISKGVDVVDGALPAFTMGKSSATVLRAVVAASGRSVDEKSGLKSDVRDKKGLGLKIQMDTKVKAKIGSFWTRKVPIRVTCDGVRAAAPAGKTAATARTSGAKCKVDLRMKIWKWTV</sequence>
<evidence type="ECO:0000256" key="4">
    <source>
        <dbReference type="ARBA" id="ARBA00023136"/>
    </source>
</evidence>
<feature type="transmembrane region" description="Helical" evidence="5">
    <location>
        <begin position="43"/>
        <end position="74"/>
    </location>
</feature>
<dbReference type="SUPFAM" id="SSF117070">
    <property type="entry name" value="LEA14-like"/>
    <property type="match status" value="1"/>
</dbReference>
<keyword evidence="2 5" id="KW-0812">Transmembrane</keyword>
<keyword evidence="3 5" id="KW-1133">Transmembrane helix</keyword>
<evidence type="ECO:0000313" key="7">
    <source>
        <dbReference type="EMBL" id="KAK9054750.1"/>
    </source>
</evidence>
<dbReference type="InterPro" id="IPR004864">
    <property type="entry name" value="LEA_2"/>
</dbReference>
<dbReference type="PANTHER" id="PTHR31234:SF2">
    <property type="entry name" value="OS05G0199100 PROTEIN"/>
    <property type="match status" value="1"/>
</dbReference>